<keyword evidence="2 4" id="KW-0819">tRNA processing</keyword>
<evidence type="ECO:0000256" key="7">
    <source>
        <dbReference type="RuleBase" id="RU003792"/>
    </source>
</evidence>
<dbReference type="InterPro" id="IPR020097">
    <property type="entry name" value="PsdUridine_synth_TruA_a/b_dom"/>
</dbReference>
<comment type="function">
    <text evidence="4">Formation of pseudouridine at positions 38, 39 and 40 in the anticodon stem and loop of transfer RNAs.</text>
</comment>
<evidence type="ECO:0000256" key="6">
    <source>
        <dbReference type="PIRSR" id="PIRSR001430-2"/>
    </source>
</evidence>
<dbReference type="Proteomes" id="UP000192872">
    <property type="component" value="Unassembled WGS sequence"/>
</dbReference>
<gene>
    <name evidence="4" type="primary">truA</name>
    <name evidence="10" type="ORF">A4S15_01830</name>
</gene>
<evidence type="ECO:0000259" key="9">
    <source>
        <dbReference type="Pfam" id="PF01416"/>
    </source>
</evidence>
<evidence type="ECO:0000256" key="3">
    <source>
        <dbReference type="ARBA" id="ARBA00023235"/>
    </source>
</evidence>
<dbReference type="EMBL" id="LWDL01000031">
    <property type="protein sequence ID" value="OQW49502.1"/>
    <property type="molecule type" value="Genomic_DNA"/>
</dbReference>
<organism evidence="10 11">
    <name type="scientific">Candidatus Raskinella chloraquaticus</name>
    <dbReference type="NCBI Taxonomy" id="1951219"/>
    <lineage>
        <taxon>Bacteria</taxon>
        <taxon>Pseudomonadati</taxon>
        <taxon>Pseudomonadota</taxon>
        <taxon>Alphaproteobacteria</taxon>
        <taxon>Hyphomicrobiales</taxon>
        <taxon>Phreatobacteraceae</taxon>
        <taxon>Candidatus Raskinella</taxon>
    </lineage>
</organism>
<dbReference type="GO" id="GO:0160147">
    <property type="term" value="F:tRNA pseudouridine(38-40) synthase activity"/>
    <property type="evidence" value="ECO:0007669"/>
    <property type="project" value="UniProtKB-EC"/>
</dbReference>
<feature type="domain" description="Pseudouridine synthase I TruA alpha/beta" evidence="9">
    <location>
        <begin position="9"/>
        <end position="104"/>
    </location>
</feature>
<dbReference type="Pfam" id="PF01416">
    <property type="entry name" value="PseudoU_synth_1"/>
    <property type="match status" value="2"/>
</dbReference>
<name>A0A1W9HQH1_9HYPH</name>
<comment type="catalytic activity">
    <reaction evidence="4 7">
        <text>uridine(38/39/40) in tRNA = pseudouridine(38/39/40) in tRNA</text>
        <dbReference type="Rhea" id="RHEA:22376"/>
        <dbReference type="Rhea" id="RHEA-COMP:10085"/>
        <dbReference type="Rhea" id="RHEA-COMP:10087"/>
        <dbReference type="ChEBI" id="CHEBI:65314"/>
        <dbReference type="ChEBI" id="CHEBI:65315"/>
        <dbReference type="EC" id="5.4.99.12"/>
    </reaction>
</comment>
<dbReference type="GO" id="GO:0003723">
    <property type="term" value="F:RNA binding"/>
    <property type="evidence" value="ECO:0007669"/>
    <property type="project" value="InterPro"/>
</dbReference>
<comment type="caution">
    <text evidence="4">Lacks conserved residue(s) required for the propagation of feature annotation.</text>
</comment>
<dbReference type="CDD" id="cd02570">
    <property type="entry name" value="PseudoU_synth_EcTruA"/>
    <property type="match status" value="1"/>
</dbReference>
<evidence type="ECO:0000313" key="11">
    <source>
        <dbReference type="Proteomes" id="UP000192872"/>
    </source>
</evidence>
<evidence type="ECO:0000313" key="10">
    <source>
        <dbReference type="EMBL" id="OQW49502.1"/>
    </source>
</evidence>
<keyword evidence="3 4" id="KW-0413">Isomerase</keyword>
<comment type="subunit">
    <text evidence="4">Homodimer.</text>
</comment>
<feature type="binding site" evidence="4 6">
    <location>
        <position position="111"/>
    </location>
    <ligand>
        <name>substrate</name>
    </ligand>
</feature>
<protein>
    <recommendedName>
        <fullName evidence="4">tRNA pseudouridine synthase A</fullName>
        <ecNumber evidence="4">5.4.99.12</ecNumber>
    </recommendedName>
    <alternativeName>
        <fullName evidence="4">tRNA pseudouridine(38-40) synthase</fullName>
    </alternativeName>
    <alternativeName>
        <fullName evidence="4">tRNA pseudouridylate synthase I</fullName>
    </alternativeName>
    <alternativeName>
        <fullName evidence="4">tRNA-uridine isomerase I</fullName>
    </alternativeName>
</protein>
<evidence type="ECO:0000256" key="2">
    <source>
        <dbReference type="ARBA" id="ARBA00022694"/>
    </source>
</evidence>
<dbReference type="InterPro" id="IPR020103">
    <property type="entry name" value="PsdUridine_synth_cat_dom_sf"/>
</dbReference>
<dbReference type="GO" id="GO:0031119">
    <property type="term" value="P:tRNA pseudouridine synthesis"/>
    <property type="evidence" value="ECO:0007669"/>
    <property type="project" value="UniProtKB-UniRule"/>
</dbReference>
<dbReference type="PANTHER" id="PTHR11142:SF0">
    <property type="entry name" value="TRNA PSEUDOURIDINE SYNTHASE-LIKE 1"/>
    <property type="match status" value="1"/>
</dbReference>
<sequence length="267" mass="29497">MPRYRLDIEYDGRPFRGWQYQSDALTVQGVIEAALFALTGATIRVNGAGRTDAGVHALGQVAHADLPRSWAPGRLRDGINAMLRPHPVSILGASEVADGFDARFSARGRAYRYLILDRRSPPALDSGLVWHARRRLDAHAMNHAARHLLGHHDFTTFRNVDCQAKSPMKTLRHLAVRRHGDQVIVEVEARSFLHNQVRSMVGSLKRVGEGTRPDEWIAEILEARSRERCGALAPPDGLYLTSVSYAAPSQAGEDITDPADEEAEGEV</sequence>
<dbReference type="Gene3D" id="3.30.70.580">
    <property type="entry name" value="Pseudouridine synthase I, catalytic domain, N-terminal subdomain"/>
    <property type="match status" value="1"/>
</dbReference>
<feature type="active site" description="Nucleophile" evidence="4 5">
    <location>
        <position position="52"/>
    </location>
</feature>
<dbReference type="SUPFAM" id="SSF55120">
    <property type="entry name" value="Pseudouridine synthase"/>
    <property type="match status" value="1"/>
</dbReference>
<dbReference type="NCBIfam" id="TIGR00071">
    <property type="entry name" value="hisT_truA"/>
    <property type="match status" value="1"/>
</dbReference>
<feature type="compositionally biased region" description="Acidic residues" evidence="8">
    <location>
        <begin position="254"/>
        <end position="267"/>
    </location>
</feature>
<dbReference type="InterPro" id="IPR020095">
    <property type="entry name" value="PsdUridine_synth_TruA_C"/>
</dbReference>
<dbReference type="FunFam" id="3.30.70.580:FF:000001">
    <property type="entry name" value="tRNA pseudouridine synthase A"/>
    <property type="match status" value="1"/>
</dbReference>
<evidence type="ECO:0000256" key="8">
    <source>
        <dbReference type="SAM" id="MobiDB-lite"/>
    </source>
</evidence>
<evidence type="ECO:0000256" key="4">
    <source>
        <dbReference type="HAMAP-Rule" id="MF_00171"/>
    </source>
</evidence>
<dbReference type="PIRSF" id="PIRSF001430">
    <property type="entry name" value="tRNA_psdUrid_synth"/>
    <property type="match status" value="1"/>
</dbReference>
<proteinExistence type="inferred from homology"/>
<feature type="region of interest" description="Disordered" evidence="8">
    <location>
        <begin position="248"/>
        <end position="267"/>
    </location>
</feature>
<feature type="domain" description="Pseudouridine synthase I TruA alpha/beta" evidence="9">
    <location>
        <begin position="144"/>
        <end position="245"/>
    </location>
</feature>
<dbReference type="InterPro" id="IPR020094">
    <property type="entry name" value="TruA/RsuA/RluB/E/F_N"/>
</dbReference>
<dbReference type="STRING" id="1827387.A4S15_01830"/>
<comment type="similarity">
    <text evidence="1 4 7">Belongs to the tRNA pseudouridine synthase TruA family.</text>
</comment>
<dbReference type="EC" id="5.4.99.12" evidence="4"/>
<dbReference type="InterPro" id="IPR001406">
    <property type="entry name" value="PsdUridine_synth_TruA"/>
</dbReference>
<dbReference type="AlphaFoldDB" id="A0A1W9HQH1"/>
<accession>A0A1W9HQH1</accession>
<dbReference type="RefSeq" id="WP_376800053.1">
    <property type="nucleotide sequence ID" value="NZ_DBNB01000019.1"/>
</dbReference>
<dbReference type="Gene3D" id="3.30.70.660">
    <property type="entry name" value="Pseudouridine synthase I, catalytic domain, C-terminal subdomain"/>
    <property type="match status" value="1"/>
</dbReference>
<reference evidence="10 11" key="1">
    <citation type="journal article" date="2017" name="Water Res.">
        <title>Comammox in drinking water systems.</title>
        <authorList>
            <person name="Wang Y."/>
            <person name="Ma L."/>
            <person name="Mao Y."/>
            <person name="Jiang X."/>
            <person name="Xia Y."/>
            <person name="Yu K."/>
            <person name="Li B."/>
            <person name="Zhang T."/>
        </authorList>
    </citation>
    <scope>NUCLEOTIDE SEQUENCE [LARGE SCALE GENOMIC DNA]</scope>
    <source>
        <strain evidence="10">SG_bin8</strain>
    </source>
</reference>
<dbReference type="HAMAP" id="MF_00171">
    <property type="entry name" value="TruA"/>
    <property type="match status" value="1"/>
</dbReference>
<comment type="caution">
    <text evidence="10">The sequence shown here is derived from an EMBL/GenBank/DDBJ whole genome shotgun (WGS) entry which is preliminary data.</text>
</comment>
<evidence type="ECO:0000256" key="5">
    <source>
        <dbReference type="PIRSR" id="PIRSR001430-1"/>
    </source>
</evidence>
<dbReference type="PANTHER" id="PTHR11142">
    <property type="entry name" value="PSEUDOURIDYLATE SYNTHASE"/>
    <property type="match status" value="1"/>
</dbReference>
<evidence type="ECO:0000256" key="1">
    <source>
        <dbReference type="ARBA" id="ARBA00009375"/>
    </source>
</evidence>